<gene>
    <name evidence="4" type="ORF">ILUMI_02108</name>
</gene>
<feature type="compositionally biased region" description="Basic and acidic residues" evidence="1">
    <location>
        <begin position="1513"/>
        <end position="1526"/>
    </location>
</feature>
<evidence type="ECO:0000259" key="2">
    <source>
        <dbReference type="Pfam" id="PF19424"/>
    </source>
</evidence>
<feature type="compositionally biased region" description="Basic and acidic residues" evidence="1">
    <location>
        <begin position="1537"/>
        <end position="1546"/>
    </location>
</feature>
<feature type="region of interest" description="Disordered" evidence="1">
    <location>
        <begin position="581"/>
        <end position="613"/>
    </location>
</feature>
<dbReference type="OrthoDB" id="5584001at2759"/>
<feature type="compositionally biased region" description="Low complexity" evidence="1">
    <location>
        <begin position="31"/>
        <end position="49"/>
    </location>
</feature>
<comment type="caution">
    <text evidence="4">The sequence shown here is derived from an EMBL/GenBank/DDBJ whole genome shotgun (WGS) entry which is preliminary data.</text>
</comment>
<feature type="compositionally biased region" description="Polar residues" evidence="1">
    <location>
        <begin position="150"/>
        <end position="160"/>
    </location>
</feature>
<feature type="non-terminal residue" evidence="4">
    <location>
        <position position="1"/>
    </location>
</feature>
<feature type="region of interest" description="Disordered" evidence="1">
    <location>
        <begin position="27"/>
        <end position="53"/>
    </location>
</feature>
<feature type="compositionally biased region" description="Basic and acidic residues" evidence="1">
    <location>
        <begin position="1271"/>
        <end position="1290"/>
    </location>
</feature>
<feature type="compositionally biased region" description="Polar residues" evidence="1">
    <location>
        <begin position="2933"/>
        <end position="2959"/>
    </location>
</feature>
<feature type="region of interest" description="Disordered" evidence="1">
    <location>
        <begin position="1482"/>
        <end position="1565"/>
    </location>
</feature>
<feature type="region of interest" description="Disordered" evidence="1">
    <location>
        <begin position="150"/>
        <end position="201"/>
    </location>
</feature>
<feature type="compositionally biased region" description="Polar residues" evidence="1">
    <location>
        <begin position="962"/>
        <end position="974"/>
    </location>
</feature>
<dbReference type="EMBL" id="VTPC01000869">
    <property type="protein sequence ID" value="KAF2904067.1"/>
    <property type="molecule type" value="Genomic_DNA"/>
</dbReference>
<dbReference type="InterPro" id="IPR046460">
    <property type="entry name" value="UNC80_C"/>
</dbReference>
<feature type="compositionally biased region" description="Low complexity" evidence="1">
    <location>
        <begin position="2923"/>
        <end position="2932"/>
    </location>
</feature>
<feature type="compositionally biased region" description="Low complexity" evidence="1">
    <location>
        <begin position="1383"/>
        <end position="1403"/>
    </location>
</feature>
<feature type="domain" description="Protein UNC80 C-terminal" evidence="3">
    <location>
        <begin position="1802"/>
        <end position="2855"/>
    </location>
</feature>
<feature type="region of interest" description="Disordered" evidence="1">
    <location>
        <begin position="298"/>
        <end position="327"/>
    </location>
</feature>
<feature type="region of interest" description="Disordered" evidence="1">
    <location>
        <begin position="949"/>
        <end position="978"/>
    </location>
</feature>
<accession>A0A8K0DIA8</accession>
<dbReference type="InterPro" id="IPR016024">
    <property type="entry name" value="ARM-type_fold"/>
</dbReference>
<proteinExistence type="predicted"/>
<dbReference type="Proteomes" id="UP000801492">
    <property type="component" value="Unassembled WGS sequence"/>
</dbReference>
<dbReference type="SUPFAM" id="SSF48371">
    <property type="entry name" value="ARM repeat"/>
    <property type="match status" value="1"/>
</dbReference>
<dbReference type="PANTHER" id="PTHR31781">
    <property type="entry name" value="UNC80"/>
    <property type="match status" value="1"/>
</dbReference>
<keyword evidence="5" id="KW-1185">Reference proteome</keyword>
<feature type="region of interest" description="Disordered" evidence="1">
    <location>
        <begin position="1253"/>
        <end position="1417"/>
    </location>
</feature>
<evidence type="ECO:0000259" key="3">
    <source>
        <dbReference type="Pfam" id="PF20262"/>
    </source>
</evidence>
<evidence type="ECO:0000313" key="4">
    <source>
        <dbReference type="EMBL" id="KAF2904067.1"/>
    </source>
</evidence>
<protein>
    <recommendedName>
        <fullName evidence="6">Protein unc-80 homolog</fullName>
    </recommendedName>
</protein>
<sequence>MVSRFQQAHIPSVSIIVLSKLNSVIKPDQESPSQGISTISSSDQQQSSIVFPPPGATVTVTATITTKAPDDDSGWVSSPKDTVFPETIPEESSSTEEEHVVIFRLPSLHESDGFLRDPSIYTAETSLFQLAMTKNGTGRPSFKVEQVTAISASDTKQTKSAPVMQKLGSLTDKDSISSSKRPSTEGPAAETRGSHKTLTGTQTVGDLSTATFLDVAVLRCLFITHWQEEGVYWALHFMYNRLRDISEEMVGQQQPRRRSNSLPIPKIEVSIYQSPEFKRQESNLEVPEVKDLSLLTGLSESPYHGQKQPEDSPIHSRRASEKTKKKMKMADLKAFVETKLLSKSDKALEKIGQDDSKPLGEQAVGSRRVLNDYHRSLDTGDEHLSRPSSAISKMFEPIPSNLVKGKSMPSLSCLIDELTAGGYIGEIHWDRRRPSRSEAPGRRTVNPIITVTEHTPTPSPDYLRRQGSIDSQLDALSFVGSKQQPHWQERKASLTRSQTDSNITYAGEDIPEAPGSSCYITKEGDIDLQVVLKATHSAILKDNHCCTLRVLEVVLNLVELLMDLGVLKQCLREEALAEYTPTSIAESSPSSKPTKKSPSTPVNLSTTEPDNLNKTVTPHRLIMSIIVRVLKHLGCPHGCADGQRGPAAEFLRTQCQNIFAKLNRSSSKQFTRFLRDYVKFQPLTDVLDLFHAYVGFCIDPSSLLSPLNQKRGSSKSPDNVSQSGYATNFGAGLGGGGIRGVEGQVVSHVFKALVTRFVKSTKEIKAPENLSMYCEVRQLITYVKEAHGSTFRRVALSALLDTADRPNKKDIDVQTTRVIRHIHQSDAEEGEQETTIEPSYSDDRGARKLLFKKRSTSSTCASLLETEAEEASKISQSPLSNIRKKHHILTPRQSEKALGIAEMGLSKPKSKSRLGGIVNWFKRDSGNADTSENLDSSESATDASTFIKQTSKHHTAQKGPVKSSSSSNVGQTLQKAKRRMEDRFNKYVLKKGKKKDGSMEEPAGSYLSRRNSLELGETSRESEFVVLKERKLVSTMPVLNGMLRLSFLLETCPPGSVPDPHLLAAVMDLPHSAVVARAAVLLECSYFVHCCNKGQWPSWMKLSFPMFRPSGPLPTRGPNSGIRRSHITQRAAGKMFYQWAEMLGNRLEEMINEDKAHQNQILNLVTDESKQKELLMQDEEEDFLDEASINTYGASCPMAIRLIACVLLYEITTFLRETYQTLPKSSRMFGKEKPQAWERMYSKEANRRWSMALSSMGHSQTSAQSLQSIAGDRESGQAERKISFVLHEPDNESEGSSNTTVTAQGEDIKRSIGQQPRPYLLRRSTAATPAGGSFKRRSLKLRRGTKEGKEMETEWKIPETVKRTDSIQSKRKVSSLSDRSDNSEPGAAGEASGEESPGVLSDDQPPESPSDSNDIDDTTKHMPWLKVMVQVANSFYFYCTHQNFCHPFCYRRVMRGTSRLIKAVRKVYGEEFGVLSEDTQDKEFNTKSRKRKKDKGQNRKVSDQTSSQVSPIRRKDSMAKRDKLEKNLNGSQMSKLASKESSKDLAESDVGDGTTSGSDEKPKEQPHILKYIKTQVKDGFHSPLAVLLKGAVIMSEEHFQEIMPVAWELLLEWNQEVAACAASLFILCSVKVPQQVSDLMHHGLSHPDPTTRINSVLRFQVLWKLRYQVWPRMEENAHILFKVPPPGIEFTLPSPKIGIECLEVVDSPWKLQVKTKVEEVALNQERHRSLVTATKTRKKQQAEMVKMFLQSEDDKKREERENFLITTIPITIQAGHEPSLYHTGEEHEDVIGDDETLEGQTRNAGHHLHSAHSLFPSCLCSAVIQIIGLLDDAAVSPDGNAVYEVAYQVIWCCLVEDSALFLRYILERLTREKQDHIFKILRHLIRFIPKLPQQAAFALYNYIIGYVMFYVRTPHEEGQKLIGTALSLLWMVVHSVHGIMFKDLKQILRKEQCDASILLTANVPSAKKIIVHGPQDPDAGGIPSQFPVQEDTQFCQILRESLDFFGIDESRHKEFFLVDYKTHQIRNPVSYVRDYYFFKRSQYPQLELVHMKPEEAFNALQKQELMHKFVEIGKVLLTWAILKNVDMVVQRVVFLHEELMKLPSFPRKALESDLDLYKGGEIGKELMGLDVLHKFMWIRLIARMFEAMAGNFAYSGDIHLFLNVLNGAFILHSEDSCILRYVVATYINAAFHFKNIFSTNGYLLIMPTLLKIYSNHQTNKLVTTTVEYAVKQFYLMNRKPFILQMFGSVSAILDTDEEGTYGDAHKIQSSCLFNLLLSLETPSPDPLNIAELVKEEKPLKAIDFCYHDENEMVTILDCISLCVMVVSYASESVRGYQMLIILEAILPCYVQHIQLPSYNKEGKTEKEIIHQLAVAIKTLVNNCEALTKSYNGPYRSSPEHKGSSQRNYSRGPYSPGFDFEDESHSKFMSEHSRAKTVYEHDVEDSEVLRAEYRRPRDVLLSLVGDFICRATARLLELNKKSNQEGKIIELLDIRSHIRLADIAHSLLKVSPYDPESMGCRGLQHYMSYILPSTEWANDAMRPALVTILRRLDKVFQKISKKPSIRRNTDWDAAAGLLKGIYDTMMKYPYIMHWQHIKALINTCQTLIVGEGYPTEGVSSATAALMSQTPPPHFCSMVVRLIAQQILNLQDMYSLEQVCGGSSILPSQDKTENMIMNLIMPLCLRVGSGRKDVAAMKQSDISFALILVLHAVSPPSTKAATTTGTRDTKTTARINTSLYKVSFLALKIMAICFEGELVTDWLKIARTMRELGKRNEAASYLWDFLDFVVTHRTPLFILMQPLIFQKLAQPPISDFERNMHSRIRDKIRGIGLPLPKSRGALLMELAHEMKELKEELEDKSSSDTAKKPEPVQPTVQMTSEVSHGRHQRPSLIEFLTGGELGSRHGSKVITEHHSHAHHPQTKESSSSTSYGSTPNQGNASISEAQETGVNDSSTACNVPT</sequence>
<organism evidence="4 5">
    <name type="scientific">Ignelater luminosus</name>
    <name type="common">Cucubano</name>
    <name type="synonym">Pyrophorus luminosus</name>
    <dbReference type="NCBI Taxonomy" id="2038154"/>
    <lineage>
        <taxon>Eukaryota</taxon>
        <taxon>Metazoa</taxon>
        <taxon>Ecdysozoa</taxon>
        <taxon>Arthropoda</taxon>
        <taxon>Hexapoda</taxon>
        <taxon>Insecta</taxon>
        <taxon>Pterygota</taxon>
        <taxon>Neoptera</taxon>
        <taxon>Endopterygota</taxon>
        <taxon>Coleoptera</taxon>
        <taxon>Polyphaga</taxon>
        <taxon>Elateriformia</taxon>
        <taxon>Elateroidea</taxon>
        <taxon>Elateridae</taxon>
        <taxon>Agrypninae</taxon>
        <taxon>Pyrophorini</taxon>
        <taxon>Ignelater</taxon>
    </lineage>
</organism>
<feature type="compositionally biased region" description="Basic residues" evidence="1">
    <location>
        <begin position="1334"/>
        <end position="1343"/>
    </location>
</feature>
<dbReference type="GO" id="GO:0055080">
    <property type="term" value="P:monoatomic cation homeostasis"/>
    <property type="evidence" value="ECO:0007669"/>
    <property type="project" value="TreeGrafter"/>
</dbReference>
<dbReference type="InterPro" id="IPR045852">
    <property type="entry name" value="UNC80_central"/>
</dbReference>
<dbReference type="GO" id="GO:0005261">
    <property type="term" value="F:monoatomic cation channel activity"/>
    <property type="evidence" value="ECO:0007669"/>
    <property type="project" value="TreeGrafter"/>
</dbReference>
<evidence type="ECO:0008006" key="6">
    <source>
        <dbReference type="Google" id="ProtNLM"/>
    </source>
</evidence>
<reference evidence="4" key="1">
    <citation type="submission" date="2019-08" db="EMBL/GenBank/DDBJ databases">
        <title>The genome of the North American firefly Photinus pyralis.</title>
        <authorList>
            <consortium name="Photinus pyralis genome working group"/>
            <person name="Fallon T.R."/>
            <person name="Sander Lower S.E."/>
            <person name="Weng J.-K."/>
        </authorList>
    </citation>
    <scope>NUCLEOTIDE SEQUENCE</scope>
    <source>
        <strain evidence="4">TRF0915ILg1</strain>
        <tissue evidence="4">Whole body</tissue>
    </source>
</reference>
<feature type="region of interest" description="Disordered" evidence="1">
    <location>
        <begin position="70"/>
        <end position="95"/>
    </location>
</feature>
<feature type="compositionally biased region" description="Polar residues" evidence="1">
    <location>
        <begin position="602"/>
        <end position="613"/>
    </location>
</feature>
<feature type="compositionally biased region" description="Polar residues" evidence="1">
    <location>
        <begin position="1294"/>
        <end position="1303"/>
    </location>
</feature>
<dbReference type="Pfam" id="PF20262">
    <property type="entry name" value="UNC80_C"/>
    <property type="match status" value="1"/>
</dbReference>
<feature type="compositionally biased region" description="Basic and acidic residues" evidence="1">
    <location>
        <begin position="307"/>
        <end position="327"/>
    </location>
</feature>
<feature type="compositionally biased region" description="Basic and acidic residues" evidence="1">
    <location>
        <begin position="1344"/>
        <end position="1365"/>
    </location>
</feature>
<dbReference type="Pfam" id="PF19424">
    <property type="entry name" value="UNC80"/>
    <property type="match status" value="1"/>
</dbReference>
<feature type="compositionally biased region" description="Low complexity" evidence="1">
    <location>
        <begin position="587"/>
        <end position="601"/>
    </location>
</feature>
<dbReference type="PANTHER" id="PTHR31781:SF1">
    <property type="entry name" value="PROTEIN UNC-80 HOMOLOG"/>
    <property type="match status" value="1"/>
</dbReference>
<feature type="compositionally biased region" description="Basic and acidic residues" evidence="1">
    <location>
        <begin position="2851"/>
        <end position="2868"/>
    </location>
</feature>
<feature type="region of interest" description="Disordered" evidence="1">
    <location>
        <begin position="2394"/>
        <end position="2415"/>
    </location>
</feature>
<dbReference type="GO" id="GO:0030424">
    <property type="term" value="C:axon"/>
    <property type="evidence" value="ECO:0007669"/>
    <property type="project" value="TreeGrafter"/>
</dbReference>
<feature type="domain" description="Protein UNC80 central region" evidence="2">
    <location>
        <begin position="1028"/>
        <end position="1789"/>
    </location>
</feature>
<feature type="region of interest" description="Disordered" evidence="1">
    <location>
        <begin position="2851"/>
        <end position="2887"/>
    </location>
</feature>
<name>A0A8K0DIA8_IGNLU</name>
<dbReference type="GO" id="GO:0034703">
    <property type="term" value="C:cation channel complex"/>
    <property type="evidence" value="ECO:0007669"/>
    <property type="project" value="TreeGrafter"/>
</dbReference>
<feature type="region of interest" description="Disordered" evidence="1">
    <location>
        <begin position="2910"/>
        <end position="2959"/>
    </location>
</feature>
<evidence type="ECO:0000256" key="1">
    <source>
        <dbReference type="SAM" id="MobiDB-lite"/>
    </source>
</evidence>
<feature type="compositionally biased region" description="Polar residues" evidence="1">
    <location>
        <begin position="1253"/>
        <end position="1268"/>
    </location>
</feature>
<evidence type="ECO:0000313" key="5">
    <source>
        <dbReference type="Proteomes" id="UP000801492"/>
    </source>
</evidence>